<dbReference type="AlphaFoldDB" id="A0A183UTL0"/>
<dbReference type="WBParaSite" id="TCNE_0001183001-mRNA-1">
    <property type="protein sequence ID" value="TCNE_0001183001-mRNA-1"/>
    <property type="gene ID" value="TCNE_0001183001"/>
</dbReference>
<accession>A0A183UTL0</accession>
<sequence length="206" mass="23072">LSDDYEDKEESLKAVISNLDNILYATLSGERLAICASEQRQVTAMDLLKKLNLLRVAVQRQALVWSNNPHIVPQDCQLFGKSLSRSESATWAAEGVGAVLDLNGHTIRCKQYSGVVLRNLIRKRTDSFPTDRSVIAYVVSLLTDFCALVYVSKHEDVRKLARILSLSTADVNLLASFLGEIDFLRYARLKDEIIRSDATESKDIKL</sequence>
<reference evidence="2" key="1">
    <citation type="submission" date="2016-06" db="UniProtKB">
        <authorList>
            <consortium name="WormBaseParasite"/>
        </authorList>
    </citation>
    <scope>IDENTIFICATION</scope>
</reference>
<keyword evidence="1" id="KW-1185">Reference proteome</keyword>
<organism evidence="1 2">
    <name type="scientific">Toxocara canis</name>
    <name type="common">Canine roundworm</name>
    <dbReference type="NCBI Taxonomy" id="6265"/>
    <lineage>
        <taxon>Eukaryota</taxon>
        <taxon>Metazoa</taxon>
        <taxon>Ecdysozoa</taxon>
        <taxon>Nematoda</taxon>
        <taxon>Chromadorea</taxon>
        <taxon>Rhabditida</taxon>
        <taxon>Spirurina</taxon>
        <taxon>Ascaridomorpha</taxon>
        <taxon>Ascaridoidea</taxon>
        <taxon>Toxocaridae</taxon>
        <taxon>Toxocara</taxon>
    </lineage>
</organism>
<evidence type="ECO:0000313" key="1">
    <source>
        <dbReference type="Proteomes" id="UP000050794"/>
    </source>
</evidence>
<evidence type="ECO:0000313" key="2">
    <source>
        <dbReference type="WBParaSite" id="TCNE_0001183001-mRNA-1"/>
    </source>
</evidence>
<protein>
    <submittedName>
        <fullName evidence="2">UDENN FLCN/SMCR8-type domain-containing protein</fullName>
    </submittedName>
</protein>
<name>A0A183UTL0_TOXCA</name>
<proteinExistence type="predicted"/>
<dbReference type="Proteomes" id="UP000050794">
    <property type="component" value="Unassembled WGS sequence"/>
</dbReference>